<evidence type="ECO:0000313" key="2">
    <source>
        <dbReference type="EMBL" id="KDQ62658.1"/>
    </source>
</evidence>
<keyword evidence="3" id="KW-1185">Reference proteome</keyword>
<evidence type="ECO:0000256" key="1">
    <source>
        <dbReference type="SAM" id="MobiDB-lite"/>
    </source>
</evidence>
<reference evidence="3" key="1">
    <citation type="journal article" date="2014" name="Proc. Natl. Acad. Sci. U.S.A.">
        <title>Extensive sampling of basidiomycete genomes demonstrates inadequacy of the white-rot/brown-rot paradigm for wood decay fungi.</title>
        <authorList>
            <person name="Riley R."/>
            <person name="Salamov A.A."/>
            <person name="Brown D.W."/>
            <person name="Nagy L.G."/>
            <person name="Floudas D."/>
            <person name="Held B.W."/>
            <person name="Levasseur A."/>
            <person name="Lombard V."/>
            <person name="Morin E."/>
            <person name="Otillar R."/>
            <person name="Lindquist E.A."/>
            <person name="Sun H."/>
            <person name="LaButti K.M."/>
            <person name="Schmutz J."/>
            <person name="Jabbour D."/>
            <person name="Luo H."/>
            <person name="Baker S.E."/>
            <person name="Pisabarro A.G."/>
            <person name="Walton J.D."/>
            <person name="Blanchette R.A."/>
            <person name="Henrissat B."/>
            <person name="Martin F."/>
            <person name="Cullen D."/>
            <person name="Hibbett D.S."/>
            <person name="Grigoriev I.V."/>
        </authorList>
    </citation>
    <scope>NUCLEOTIDE SEQUENCE [LARGE SCALE GENOMIC DNA]</scope>
    <source>
        <strain evidence="3">MUCL 33604</strain>
    </source>
</reference>
<feature type="compositionally biased region" description="Polar residues" evidence="1">
    <location>
        <begin position="426"/>
        <end position="446"/>
    </location>
</feature>
<dbReference type="Proteomes" id="UP000027265">
    <property type="component" value="Unassembled WGS sequence"/>
</dbReference>
<gene>
    <name evidence="2" type="ORF">JAAARDRAFT_189951</name>
</gene>
<feature type="region of interest" description="Disordered" evidence="1">
    <location>
        <begin position="426"/>
        <end position="474"/>
    </location>
</feature>
<evidence type="ECO:0000313" key="3">
    <source>
        <dbReference type="Proteomes" id="UP000027265"/>
    </source>
</evidence>
<proteinExistence type="predicted"/>
<dbReference type="InParanoid" id="A0A067Q6I0"/>
<sequence>MRKWNTKGVLKFVQREEIRDTLVEKCRDEGDPEASFKYYQKVVSKFMKSLDPDTRKGFKRMAAEWNDEGLPEAVHQRAAEQRVVASIIRFQKLIYEKMGVYMVSMFGYQGSNGKARFYCIDTPGTDFLKTHTEWDQDPKITGTFSDWLKKQLDKDPADVGAELKFGHNKKVKEDFTLEVQDNGYPILPQILPTMKALGETGEKLGVPWNQVMQQPTLWIDPKWLPEGTFNDPSHMLRMYSNAMLVRFHDQKPEDRFFFIRTARTLKEARICKGDMVFPIATACKGGRNAGAQLNPVVAQNKAVQAVPGSKAPKGRVPKPAPMKEKAPTKGNPNISIKMRGSKRKQLHEYESSSDESDVVGRENPWDHDSLGGEDSEPELDNANSGGCPSDIASSTIASLTLGRPKPKPAYGRQATYEGLEKSWGFISSSNVNQPNVGTPVVTNDQPSLEGPGDLPIASPQSFIAPPHTPDRPRIPAHNSPIEGDNQPVWLPSDEDFDPPPEYEVEKEPKAPFSFGNGQIASSFVFTSKQMVASNMDSFKVPALSKVQLINQAPEAGMSRAPSLPKRWAASAVAQPGLGSELIAQYTSSFNLLWLGMGPPTKKQRLHTGLQ</sequence>
<dbReference type="OrthoDB" id="2675357at2759"/>
<name>A0A067Q6I0_9AGAM</name>
<feature type="compositionally biased region" description="Basic and acidic residues" evidence="1">
    <location>
        <begin position="358"/>
        <end position="370"/>
    </location>
</feature>
<feature type="compositionally biased region" description="Polar residues" evidence="1">
    <location>
        <begin position="381"/>
        <end position="398"/>
    </location>
</feature>
<feature type="region of interest" description="Disordered" evidence="1">
    <location>
        <begin position="304"/>
        <end position="413"/>
    </location>
</feature>
<dbReference type="HOGENOM" id="CLU_447623_0_0_1"/>
<protein>
    <submittedName>
        <fullName evidence="2">Uncharacterized protein</fullName>
    </submittedName>
</protein>
<dbReference type="EMBL" id="KL197711">
    <property type="protein sequence ID" value="KDQ62658.1"/>
    <property type="molecule type" value="Genomic_DNA"/>
</dbReference>
<organism evidence="2 3">
    <name type="scientific">Jaapia argillacea MUCL 33604</name>
    <dbReference type="NCBI Taxonomy" id="933084"/>
    <lineage>
        <taxon>Eukaryota</taxon>
        <taxon>Fungi</taxon>
        <taxon>Dikarya</taxon>
        <taxon>Basidiomycota</taxon>
        <taxon>Agaricomycotina</taxon>
        <taxon>Agaricomycetes</taxon>
        <taxon>Agaricomycetidae</taxon>
        <taxon>Jaapiales</taxon>
        <taxon>Jaapiaceae</taxon>
        <taxon>Jaapia</taxon>
    </lineage>
</organism>
<dbReference type="AlphaFoldDB" id="A0A067Q6I0"/>
<accession>A0A067Q6I0</accession>